<dbReference type="Proteomes" id="UP000792457">
    <property type="component" value="Unassembled WGS sequence"/>
</dbReference>
<evidence type="ECO:0000313" key="1">
    <source>
        <dbReference type="EMBL" id="KAG8237323.1"/>
    </source>
</evidence>
<protein>
    <recommendedName>
        <fullName evidence="3">Reverse transcriptase domain-containing protein</fullName>
    </recommendedName>
</protein>
<organism evidence="1 2">
    <name type="scientific">Ladona fulva</name>
    <name type="common">Scarce chaser dragonfly</name>
    <name type="synonym">Libellula fulva</name>
    <dbReference type="NCBI Taxonomy" id="123851"/>
    <lineage>
        <taxon>Eukaryota</taxon>
        <taxon>Metazoa</taxon>
        <taxon>Ecdysozoa</taxon>
        <taxon>Arthropoda</taxon>
        <taxon>Hexapoda</taxon>
        <taxon>Insecta</taxon>
        <taxon>Pterygota</taxon>
        <taxon>Palaeoptera</taxon>
        <taxon>Odonata</taxon>
        <taxon>Epiprocta</taxon>
        <taxon>Anisoptera</taxon>
        <taxon>Libelluloidea</taxon>
        <taxon>Libellulidae</taxon>
        <taxon>Ladona</taxon>
    </lineage>
</organism>
<comment type="caution">
    <text evidence="1">The sequence shown here is derived from an EMBL/GenBank/DDBJ whole genome shotgun (WGS) entry which is preliminary data.</text>
</comment>
<feature type="non-terminal residue" evidence="1">
    <location>
        <position position="1"/>
    </location>
</feature>
<name>A0A8K0KN29_LADFU</name>
<reference evidence="1" key="2">
    <citation type="submission" date="2017-10" db="EMBL/GenBank/DDBJ databases">
        <title>Ladona fulva Genome sequencing and assembly.</title>
        <authorList>
            <person name="Murali S."/>
            <person name="Richards S."/>
            <person name="Bandaranaike D."/>
            <person name="Bellair M."/>
            <person name="Blankenburg K."/>
            <person name="Chao H."/>
            <person name="Dinh H."/>
            <person name="Doddapaneni H."/>
            <person name="Dugan-Rocha S."/>
            <person name="Elkadiri S."/>
            <person name="Gnanaolivu R."/>
            <person name="Hernandez B."/>
            <person name="Skinner E."/>
            <person name="Javaid M."/>
            <person name="Lee S."/>
            <person name="Li M."/>
            <person name="Ming W."/>
            <person name="Munidasa M."/>
            <person name="Muniz J."/>
            <person name="Nguyen L."/>
            <person name="Hughes D."/>
            <person name="Osuji N."/>
            <person name="Pu L.-L."/>
            <person name="Puazo M."/>
            <person name="Qu C."/>
            <person name="Quiroz J."/>
            <person name="Raj R."/>
            <person name="Weissenberger G."/>
            <person name="Xin Y."/>
            <person name="Zou X."/>
            <person name="Han Y."/>
            <person name="Worley K."/>
            <person name="Muzny D."/>
            <person name="Gibbs R."/>
        </authorList>
    </citation>
    <scope>NUCLEOTIDE SEQUENCE</scope>
    <source>
        <strain evidence="1">Sampled in the wild</strain>
    </source>
</reference>
<dbReference type="PANTHER" id="PTHR21301">
    <property type="entry name" value="REVERSE TRANSCRIPTASE"/>
    <property type="match status" value="1"/>
</dbReference>
<gene>
    <name evidence="1" type="ORF">J437_LFUL014488</name>
</gene>
<dbReference type="PANTHER" id="PTHR21301:SF11">
    <property type="entry name" value="GIY-YIG DOMAIN-CONTAINING PROTEIN"/>
    <property type="match status" value="1"/>
</dbReference>
<evidence type="ECO:0008006" key="3">
    <source>
        <dbReference type="Google" id="ProtNLM"/>
    </source>
</evidence>
<reference evidence="1" key="1">
    <citation type="submission" date="2013-04" db="EMBL/GenBank/DDBJ databases">
        <authorList>
            <person name="Qu J."/>
            <person name="Murali S.C."/>
            <person name="Bandaranaike D."/>
            <person name="Bellair M."/>
            <person name="Blankenburg K."/>
            <person name="Chao H."/>
            <person name="Dinh H."/>
            <person name="Doddapaneni H."/>
            <person name="Downs B."/>
            <person name="Dugan-Rocha S."/>
            <person name="Elkadiri S."/>
            <person name="Gnanaolivu R.D."/>
            <person name="Hernandez B."/>
            <person name="Javaid M."/>
            <person name="Jayaseelan J.C."/>
            <person name="Lee S."/>
            <person name="Li M."/>
            <person name="Ming W."/>
            <person name="Munidasa M."/>
            <person name="Muniz J."/>
            <person name="Nguyen L."/>
            <person name="Ongeri F."/>
            <person name="Osuji N."/>
            <person name="Pu L.-L."/>
            <person name="Puazo M."/>
            <person name="Qu C."/>
            <person name="Quiroz J."/>
            <person name="Raj R."/>
            <person name="Weissenberger G."/>
            <person name="Xin Y."/>
            <person name="Zou X."/>
            <person name="Han Y."/>
            <person name="Richards S."/>
            <person name="Worley K."/>
            <person name="Muzny D."/>
            <person name="Gibbs R."/>
        </authorList>
    </citation>
    <scope>NUCLEOTIDE SEQUENCE</scope>
    <source>
        <strain evidence="1">Sampled in the wild</strain>
    </source>
</reference>
<dbReference type="OrthoDB" id="6782675at2759"/>
<proteinExistence type="predicted"/>
<sequence>MASRILRELAKNANKLLSLHLELASVLAPRDWDYIDCCTTAQTEILLKKNTKRQIKKFNKISEHNTTTESPDTRRILINLSKEELDEDMKSVLSKGLNFVPTPKNIPYKDFIGGIEGAVRKLTLEVAEEVRNEVSMALKRAVQPKANLTRGEREALNKLRRNTSLVVLPADKGNATVLLTREEYKEKLLHILEDSAYRLINRDPTDSIMRKTSSLIRQSGLPEETIRKIRPEAGIPPRLYGLPKIHKDGVPLRPIVSAINSPTYNLAKYLASLLSPLVGHCEHHITNSTEFVKILPKIHLDPEDIMVSFDVVSLFTRVPLEDTLDLLKNQFD</sequence>
<dbReference type="EMBL" id="KZ309151">
    <property type="protein sequence ID" value="KAG8237323.1"/>
    <property type="molecule type" value="Genomic_DNA"/>
</dbReference>
<keyword evidence="2" id="KW-1185">Reference proteome</keyword>
<dbReference type="AlphaFoldDB" id="A0A8K0KN29"/>
<accession>A0A8K0KN29</accession>
<evidence type="ECO:0000313" key="2">
    <source>
        <dbReference type="Proteomes" id="UP000792457"/>
    </source>
</evidence>